<evidence type="ECO:0000313" key="2">
    <source>
        <dbReference type="EMBL" id="GES83831.1"/>
    </source>
</evidence>
<comment type="caution">
    <text evidence="1">The sequence shown here is derived from an EMBL/GenBank/DDBJ whole genome shotgun (WGS) entry which is preliminary data.</text>
</comment>
<protein>
    <submittedName>
        <fullName evidence="1">Uncharacterized protein</fullName>
    </submittedName>
</protein>
<reference evidence="2" key="2">
    <citation type="submission" date="2019-10" db="EMBL/GenBank/DDBJ databases">
        <title>Conservation and host-specific expression of non-tandemly repeated heterogenous ribosome RNA gene in arbuscular mycorrhizal fungi.</title>
        <authorList>
            <person name="Maeda T."/>
            <person name="Kobayashi Y."/>
            <person name="Nakagawa T."/>
            <person name="Ezawa T."/>
            <person name="Yamaguchi K."/>
            <person name="Bino T."/>
            <person name="Nishimoto Y."/>
            <person name="Shigenobu S."/>
            <person name="Kawaguchi M."/>
        </authorList>
    </citation>
    <scope>NUCLEOTIDE SEQUENCE</scope>
    <source>
        <strain evidence="2">HR1</strain>
    </source>
</reference>
<dbReference type="AlphaFoldDB" id="A0A2Z6QM79"/>
<evidence type="ECO:0000313" key="3">
    <source>
        <dbReference type="Proteomes" id="UP000247702"/>
    </source>
</evidence>
<gene>
    <name evidence="2" type="ORF">RCL2_001098100</name>
    <name evidence="1" type="ORF">RclHR1_16640002</name>
</gene>
<proteinExistence type="predicted"/>
<name>A0A2Z6QM79_9GLOM</name>
<keyword evidence="3" id="KW-1185">Reference proteome</keyword>
<dbReference type="Proteomes" id="UP000247702">
    <property type="component" value="Unassembled WGS sequence"/>
</dbReference>
<dbReference type="EMBL" id="BLAL01000074">
    <property type="protein sequence ID" value="GES83831.1"/>
    <property type="molecule type" value="Genomic_DNA"/>
</dbReference>
<evidence type="ECO:0000313" key="1">
    <source>
        <dbReference type="EMBL" id="GBB89822.1"/>
    </source>
</evidence>
<dbReference type="EMBL" id="BEXD01000740">
    <property type="protein sequence ID" value="GBB89822.1"/>
    <property type="molecule type" value="Genomic_DNA"/>
</dbReference>
<reference evidence="1 3" key="1">
    <citation type="submission" date="2017-11" db="EMBL/GenBank/DDBJ databases">
        <title>The genome of Rhizophagus clarus HR1 reveals common genetic basis of auxotrophy among arbuscular mycorrhizal fungi.</title>
        <authorList>
            <person name="Kobayashi Y."/>
        </authorList>
    </citation>
    <scope>NUCLEOTIDE SEQUENCE [LARGE SCALE GENOMIC DNA]</scope>
    <source>
        <strain evidence="1 3">HR1</strain>
    </source>
</reference>
<organism evidence="1 3">
    <name type="scientific">Rhizophagus clarus</name>
    <dbReference type="NCBI Taxonomy" id="94130"/>
    <lineage>
        <taxon>Eukaryota</taxon>
        <taxon>Fungi</taxon>
        <taxon>Fungi incertae sedis</taxon>
        <taxon>Mucoromycota</taxon>
        <taxon>Glomeromycotina</taxon>
        <taxon>Glomeromycetes</taxon>
        <taxon>Glomerales</taxon>
        <taxon>Glomeraceae</taxon>
        <taxon>Rhizophagus</taxon>
    </lineage>
</organism>
<sequence length="230" mass="27646">MNKNLNYNKKPYNVNYPQPIPTHSFDFPDKITVTQPVTQHQEFQDPSCSFATFDGTTTMQHRQFFPVLNYLKFYYLSPNDFNFYLVICKIIQQNSFDNHNHHDHEFFYQHPRYPSLRYHVTCKLLPYSSVENILNNEECRLNFGVKLLSLDQKFNLERNLREKLYYRMYYYDMNTNNNVANQTVSMEEAQIYDNDHITRQDTNVAKDNIVNPQQDDENLMFQQNNFGTTH</sequence>
<dbReference type="Proteomes" id="UP000615446">
    <property type="component" value="Unassembled WGS sequence"/>
</dbReference>
<accession>A0A2Z6QM79</accession>